<keyword evidence="2" id="KW-1185">Reference proteome</keyword>
<dbReference type="AlphaFoldDB" id="A0A3P3D301"/>
<name>A0A3P3D301_9RHOB</name>
<organism evidence="1 2">
    <name type="scientific">Falsigemmobacter faecalis</name>
    <dbReference type="NCBI Taxonomy" id="2488730"/>
    <lineage>
        <taxon>Bacteria</taxon>
        <taxon>Pseudomonadati</taxon>
        <taxon>Pseudomonadota</taxon>
        <taxon>Alphaproteobacteria</taxon>
        <taxon>Rhodobacterales</taxon>
        <taxon>Paracoccaceae</taxon>
        <taxon>Falsigemmobacter</taxon>
    </lineage>
</organism>
<protein>
    <submittedName>
        <fullName evidence="1">Uncharacterized protein</fullName>
    </submittedName>
</protein>
<reference evidence="1 2" key="1">
    <citation type="submission" date="2018-11" db="EMBL/GenBank/DDBJ databases">
        <title>Gemmobacter sp. nov., YIM 102744-1 draft genome.</title>
        <authorList>
            <person name="Li G."/>
            <person name="Jiang Y."/>
        </authorList>
    </citation>
    <scope>NUCLEOTIDE SEQUENCE [LARGE SCALE GENOMIC DNA]</scope>
    <source>
        <strain evidence="1 2">YIM 102744-1</strain>
    </source>
</reference>
<comment type="caution">
    <text evidence="1">The sequence shown here is derived from an EMBL/GenBank/DDBJ whole genome shotgun (WGS) entry which is preliminary data.</text>
</comment>
<evidence type="ECO:0000313" key="2">
    <source>
        <dbReference type="Proteomes" id="UP000282125"/>
    </source>
</evidence>
<accession>A0A3P3D301</accession>
<proteinExistence type="predicted"/>
<gene>
    <name evidence="1" type="ORF">EG244_19725</name>
</gene>
<dbReference type="Proteomes" id="UP000282125">
    <property type="component" value="Unassembled WGS sequence"/>
</dbReference>
<dbReference type="RefSeq" id="WP_124966861.1">
    <property type="nucleotide sequence ID" value="NZ_RRAZ01000065.1"/>
</dbReference>
<evidence type="ECO:0000313" key="1">
    <source>
        <dbReference type="EMBL" id="RRH68154.1"/>
    </source>
</evidence>
<sequence>MSPQFKAVIRAGSLKSIGTGRGGIASAESHAKRLDPVAQGRVVLPRDPIAWCKAESGPMDYVEAFKAHKREFGAGERKGAGLAIEFKAVVSPEWLAEGGADPRDPNNPRVRQLVVEAQTWAESWGGAGSVWAVRYDTDERGAGVVDLFMSPVRQQAHKSGKAKAVISCRKAKAELLEAEQALDPNLKTSGAAMQSSWARWCQQRLDARIERGQSKELTGREHVHAEVYAREAEKAKDANLEIYEDACREANQIIADAHADAQIATERAKEAEHMEKAALARLGPLRAAVEALEAHEAAEADRQAQEIETAIVTAAVPALLRTVREHGPNPATFAVLMFSTKPELRETIAAEIECAPDANPLEWAQRFSTYSPADQEAFFADFMDQDIYLKLASEVGNGIERLRQHASQRQVEAAFQVRNPFLQETMNLIRKTIVAIGKHLGLAQFKPAPLPPEAKPLLDLPQPAQEVVRQALSKSSFGPS</sequence>
<dbReference type="EMBL" id="RRAZ01000065">
    <property type="protein sequence ID" value="RRH68154.1"/>
    <property type="molecule type" value="Genomic_DNA"/>
</dbReference>
<dbReference type="OrthoDB" id="7581460at2"/>